<dbReference type="PROSITE" id="PS50297">
    <property type="entry name" value="ANK_REP_REGION"/>
    <property type="match status" value="2"/>
</dbReference>
<dbReference type="PROSITE" id="PS50088">
    <property type="entry name" value="ANK_REPEAT"/>
    <property type="match status" value="2"/>
</dbReference>
<keyword evidence="4" id="KW-0732">Signal</keyword>
<dbReference type="Proteomes" id="UP000245430">
    <property type="component" value="Unassembled WGS sequence"/>
</dbReference>
<comment type="caution">
    <text evidence="5">The sequence shown here is derived from an EMBL/GenBank/DDBJ whole genome shotgun (WGS) entry which is preliminary data.</text>
</comment>
<sequence>MNRKLVLLIGCFLATVFVFAQDNIFDVARSGTVEEIKQLMSINPDTINVINDRGFFPLTLSCYNGNEAVGLFLINHVKNINGDSKYGTPLMAAVFKGQVTLSQALLEKGANPNIADVNKTTPLHYAVLLNNESLIYLLMDFNADATLKDSRGKTALDYALMDNNKKIIELLENK</sequence>
<evidence type="ECO:0000256" key="3">
    <source>
        <dbReference type="PROSITE-ProRule" id="PRU00023"/>
    </source>
</evidence>
<protein>
    <submittedName>
        <fullName evidence="5">Uncharacterized protein</fullName>
    </submittedName>
</protein>
<keyword evidence="1" id="KW-0677">Repeat</keyword>
<evidence type="ECO:0000256" key="1">
    <source>
        <dbReference type="ARBA" id="ARBA00022737"/>
    </source>
</evidence>
<gene>
    <name evidence="5" type="ORF">LX78_02302</name>
</gene>
<dbReference type="OrthoDB" id="5657095at2"/>
<dbReference type="AlphaFoldDB" id="A0A316DIC2"/>
<dbReference type="InterPro" id="IPR036770">
    <property type="entry name" value="Ankyrin_rpt-contain_sf"/>
</dbReference>
<feature type="signal peptide" evidence="4">
    <location>
        <begin position="1"/>
        <end position="20"/>
    </location>
</feature>
<organism evidence="5 6">
    <name type="scientific">Xanthomarina spongicola</name>
    <dbReference type="NCBI Taxonomy" id="570520"/>
    <lineage>
        <taxon>Bacteria</taxon>
        <taxon>Pseudomonadati</taxon>
        <taxon>Bacteroidota</taxon>
        <taxon>Flavobacteriia</taxon>
        <taxon>Flavobacteriales</taxon>
        <taxon>Flavobacteriaceae</taxon>
        <taxon>Xanthomarina</taxon>
    </lineage>
</organism>
<evidence type="ECO:0000313" key="5">
    <source>
        <dbReference type="EMBL" id="PWK17904.1"/>
    </source>
</evidence>
<name>A0A316DIC2_9FLAO</name>
<dbReference type="PANTHER" id="PTHR24198:SF165">
    <property type="entry name" value="ANKYRIN REPEAT-CONTAINING PROTEIN-RELATED"/>
    <property type="match status" value="1"/>
</dbReference>
<feature type="chain" id="PRO_5016382385" evidence="4">
    <location>
        <begin position="21"/>
        <end position="174"/>
    </location>
</feature>
<proteinExistence type="predicted"/>
<evidence type="ECO:0000256" key="2">
    <source>
        <dbReference type="ARBA" id="ARBA00023043"/>
    </source>
</evidence>
<evidence type="ECO:0000313" key="6">
    <source>
        <dbReference type="Proteomes" id="UP000245430"/>
    </source>
</evidence>
<dbReference type="Pfam" id="PF12796">
    <property type="entry name" value="Ank_2"/>
    <property type="match status" value="1"/>
</dbReference>
<accession>A0A316DIC2</accession>
<dbReference type="Gene3D" id="1.25.40.20">
    <property type="entry name" value="Ankyrin repeat-containing domain"/>
    <property type="match status" value="2"/>
</dbReference>
<dbReference type="SUPFAM" id="SSF48403">
    <property type="entry name" value="Ankyrin repeat"/>
    <property type="match status" value="1"/>
</dbReference>
<evidence type="ECO:0000256" key="4">
    <source>
        <dbReference type="SAM" id="SignalP"/>
    </source>
</evidence>
<dbReference type="Pfam" id="PF00023">
    <property type="entry name" value="Ank"/>
    <property type="match status" value="1"/>
</dbReference>
<dbReference type="RefSeq" id="WP_109682793.1">
    <property type="nucleotide sequence ID" value="NZ_QGGP01000006.1"/>
</dbReference>
<feature type="repeat" description="ANK" evidence="3">
    <location>
        <begin position="118"/>
        <end position="150"/>
    </location>
</feature>
<dbReference type="InterPro" id="IPR002110">
    <property type="entry name" value="Ankyrin_rpt"/>
</dbReference>
<dbReference type="PANTHER" id="PTHR24198">
    <property type="entry name" value="ANKYRIN REPEAT AND PROTEIN KINASE DOMAIN-CONTAINING PROTEIN"/>
    <property type="match status" value="1"/>
</dbReference>
<dbReference type="SMART" id="SM00248">
    <property type="entry name" value="ANK"/>
    <property type="match status" value="3"/>
</dbReference>
<keyword evidence="6" id="KW-1185">Reference proteome</keyword>
<reference evidence="5 6" key="1">
    <citation type="submission" date="2018-05" db="EMBL/GenBank/DDBJ databases">
        <title>Genomic Encyclopedia of Archaeal and Bacterial Type Strains, Phase II (KMG-II): from individual species to whole genera.</title>
        <authorList>
            <person name="Goeker M."/>
        </authorList>
    </citation>
    <scope>NUCLEOTIDE SEQUENCE [LARGE SCALE GENOMIC DNA]</scope>
    <source>
        <strain evidence="5 6">DSM 22637</strain>
    </source>
</reference>
<dbReference type="EMBL" id="QGGP01000006">
    <property type="protein sequence ID" value="PWK17904.1"/>
    <property type="molecule type" value="Genomic_DNA"/>
</dbReference>
<feature type="repeat" description="ANK" evidence="3">
    <location>
        <begin position="85"/>
        <end position="117"/>
    </location>
</feature>
<keyword evidence="2 3" id="KW-0040">ANK repeat</keyword>